<keyword evidence="2" id="KW-1185">Reference proteome</keyword>
<dbReference type="Proteomes" id="UP000606974">
    <property type="component" value="Unassembled WGS sequence"/>
</dbReference>
<sequence>MPQTYSDQEDRILQAISAWQDHPAQPISQIARDFDVPYWSLYRRLHSVPSYYLTYPAIRGLWNSSKA</sequence>
<comment type="caution">
    <text evidence="1">The sequence shown here is derived from an EMBL/GenBank/DDBJ whole genome shotgun (WGS) entry which is preliminary data.</text>
</comment>
<gene>
    <name evidence="1" type="ORF">GJ744_012140</name>
</gene>
<name>A0A8H7E300_9EURO</name>
<dbReference type="EMBL" id="JAACFV010000091">
    <property type="protein sequence ID" value="KAF7506248.1"/>
    <property type="molecule type" value="Genomic_DNA"/>
</dbReference>
<dbReference type="InterPro" id="IPR009057">
    <property type="entry name" value="Homeodomain-like_sf"/>
</dbReference>
<proteinExistence type="predicted"/>
<dbReference type="SUPFAM" id="SSF46689">
    <property type="entry name" value="Homeodomain-like"/>
    <property type="match status" value="1"/>
</dbReference>
<reference evidence="1" key="1">
    <citation type="submission" date="2020-02" db="EMBL/GenBank/DDBJ databases">
        <authorList>
            <person name="Palmer J.M."/>
        </authorList>
    </citation>
    <scope>NUCLEOTIDE SEQUENCE</scope>
    <source>
        <strain evidence="1">EPUS1.4</strain>
        <tissue evidence="1">Thallus</tissue>
    </source>
</reference>
<evidence type="ECO:0000313" key="1">
    <source>
        <dbReference type="EMBL" id="KAF7506248.1"/>
    </source>
</evidence>
<organism evidence="1 2">
    <name type="scientific">Endocarpon pusillum</name>
    <dbReference type="NCBI Taxonomy" id="364733"/>
    <lineage>
        <taxon>Eukaryota</taxon>
        <taxon>Fungi</taxon>
        <taxon>Dikarya</taxon>
        <taxon>Ascomycota</taxon>
        <taxon>Pezizomycotina</taxon>
        <taxon>Eurotiomycetes</taxon>
        <taxon>Chaetothyriomycetidae</taxon>
        <taxon>Verrucariales</taxon>
        <taxon>Verrucariaceae</taxon>
        <taxon>Endocarpon</taxon>
    </lineage>
</organism>
<protein>
    <recommendedName>
        <fullName evidence="3">HTH psq-type domain-containing protein</fullName>
    </recommendedName>
</protein>
<evidence type="ECO:0008006" key="3">
    <source>
        <dbReference type="Google" id="ProtNLM"/>
    </source>
</evidence>
<dbReference type="AlphaFoldDB" id="A0A8H7E300"/>
<evidence type="ECO:0000313" key="2">
    <source>
        <dbReference type="Proteomes" id="UP000606974"/>
    </source>
</evidence>
<accession>A0A8H7E300</accession>